<keyword evidence="1 5" id="KW-0132">Cell division</keyword>
<comment type="subunit">
    <text evidence="5">Homodimer. Interacts with FtsZ.</text>
</comment>
<accession>A0A3N6R894</accession>
<comment type="function">
    <text evidence="4 5">Cell division protein that is part of the divisome complex and is recruited early to the Z-ring. Probably stimulates Z-ring formation, perhaps through the cross-linking of FtsZ protofilaments. Its function overlaps with FtsA.</text>
</comment>
<feature type="region of interest" description="Disordered" evidence="6">
    <location>
        <begin position="50"/>
        <end position="82"/>
    </location>
</feature>
<feature type="compositionally biased region" description="Low complexity" evidence="6">
    <location>
        <begin position="63"/>
        <end position="74"/>
    </location>
</feature>
<dbReference type="AlphaFoldDB" id="A0A3N6R894"/>
<dbReference type="InterPro" id="IPR038594">
    <property type="entry name" value="SepF-like_sf"/>
</dbReference>
<comment type="caution">
    <text evidence="7">The sequence shown here is derived from an EMBL/GenBank/DDBJ whole genome shotgun (WGS) entry which is preliminary data.</text>
</comment>
<organism evidence="7 8">
    <name type="scientific">Okeania hirsuta</name>
    <dbReference type="NCBI Taxonomy" id="1458930"/>
    <lineage>
        <taxon>Bacteria</taxon>
        <taxon>Bacillati</taxon>
        <taxon>Cyanobacteriota</taxon>
        <taxon>Cyanophyceae</taxon>
        <taxon>Oscillatoriophycideae</taxon>
        <taxon>Oscillatoriales</taxon>
        <taxon>Microcoleaceae</taxon>
        <taxon>Okeania</taxon>
    </lineage>
</organism>
<dbReference type="PANTHER" id="PTHR35798">
    <property type="entry name" value="CELL DIVISION PROTEIN SEPF"/>
    <property type="match status" value="1"/>
</dbReference>
<name>A0A3N6R894_9CYAN</name>
<evidence type="ECO:0000256" key="2">
    <source>
        <dbReference type="ARBA" id="ARBA00023210"/>
    </source>
</evidence>
<dbReference type="EMBL" id="RCBY01000203">
    <property type="protein sequence ID" value="RQH28783.1"/>
    <property type="molecule type" value="Genomic_DNA"/>
</dbReference>
<evidence type="ECO:0000256" key="6">
    <source>
        <dbReference type="SAM" id="MobiDB-lite"/>
    </source>
</evidence>
<comment type="similarity">
    <text evidence="5">Belongs to the SepF family.</text>
</comment>
<gene>
    <name evidence="5" type="primary">sepF</name>
    <name evidence="7" type="ORF">D5R40_25280</name>
</gene>
<protein>
    <recommendedName>
        <fullName evidence="5">Cell division protein SepF</fullName>
    </recommendedName>
</protein>
<dbReference type="GO" id="GO:0000917">
    <property type="term" value="P:division septum assembly"/>
    <property type="evidence" value="ECO:0007669"/>
    <property type="project" value="UniProtKB-KW"/>
</dbReference>
<evidence type="ECO:0000313" key="7">
    <source>
        <dbReference type="EMBL" id="RQH28783.1"/>
    </source>
</evidence>
<evidence type="ECO:0000256" key="5">
    <source>
        <dbReference type="HAMAP-Rule" id="MF_01197"/>
    </source>
</evidence>
<evidence type="ECO:0000256" key="3">
    <source>
        <dbReference type="ARBA" id="ARBA00023306"/>
    </source>
</evidence>
<sequence length="213" mass="23565">MVNGLFSKLKDFVGLNEQVEYEYDYDEVEGEQYQSVYPPQQQPPAAIPVAEEENRNSRRLRNRATTATTTTSSTGITGAVKSESGMGSVMNNVIGMPGALNGMSEVVVMEPRTFEEMPQAIRALRERKSVVLNLTIMDPDQAQRAVDFVAGGTYALDGHQERIGESIFLFTPSCVQVRTQAGVINEMPQTQTRPRVGTSGSQVWQPDQIQMMQ</sequence>
<feature type="compositionally biased region" description="Polar residues" evidence="6">
    <location>
        <begin position="187"/>
        <end position="213"/>
    </location>
</feature>
<feature type="region of interest" description="Disordered" evidence="6">
    <location>
        <begin position="186"/>
        <end position="213"/>
    </location>
</feature>
<evidence type="ECO:0000256" key="4">
    <source>
        <dbReference type="ARBA" id="ARBA00044936"/>
    </source>
</evidence>
<dbReference type="Proteomes" id="UP000269154">
    <property type="component" value="Unassembled WGS sequence"/>
</dbReference>
<comment type="subcellular location">
    <subcellularLocation>
        <location evidence="5">Cytoplasm</location>
    </subcellularLocation>
    <text evidence="5">Localizes to the division site, in a FtsZ-dependent manner.</text>
</comment>
<dbReference type="Gene3D" id="3.30.110.150">
    <property type="entry name" value="SepF-like protein"/>
    <property type="match status" value="1"/>
</dbReference>
<dbReference type="GO" id="GO:0005737">
    <property type="term" value="C:cytoplasm"/>
    <property type="evidence" value="ECO:0007669"/>
    <property type="project" value="UniProtKB-SubCell"/>
</dbReference>
<evidence type="ECO:0000313" key="8">
    <source>
        <dbReference type="Proteomes" id="UP000269154"/>
    </source>
</evidence>
<evidence type="ECO:0000256" key="1">
    <source>
        <dbReference type="ARBA" id="ARBA00022618"/>
    </source>
</evidence>
<dbReference type="InterPro" id="IPR007561">
    <property type="entry name" value="Cell_div_SepF/SepF-rel"/>
</dbReference>
<keyword evidence="2 5" id="KW-0717">Septation</keyword>
<dbReference type="HAMAP" id="MF_01197">
    <property type="entry name" value="SepF"/>
    <property type="match status" value="1"/>
</dbReference>
<reference evidence="7 8" key="1">
    <citation type="journal article" date="2018" name="ACS Chem. Biol.">
        <title>Ketoreductase domain dysfunction expands chemodiversity: malyngamide biosynthesis in the cyanobacterium Okeania hirsuta.</title>
        <authorList>
            <person name="Moss N.A."/>
            <person name="Leao T."/>
            <person name="Rankin M."/>
            <person name="McCullough T.M."/>
            <person name="Qu P."/>
            <person name="Korobeynikov A."/>
            <person name="Smith J.L."/>
            <person name="Gerwick L."/>
            <person name="Gerwick W.H."/>
        </authorList>
    </citation>
    <scope>NUCLEOTIDE SEQUENCE [LARGE SCALE GENOMIC DNA]</scope>
    <source>
        <strain evidence="7 8">PAB10Feb10-1</strain>
    </source>
</reference>
<proteinExistence type="inferred from homology"/>
<dbReference type="GO" id="GO:0043093">
    <property type="term" value="P:FtsZ-dependent cytokinesis"/>
    <property type="evidence" value="ECO:0007669"/>
    <property type="project" value="UniProtKB-UniRule"/>
</dbReference>
<dbReference type="Pfam" id="PF04472">
    <property type="entry name" value="SepF"/>
    <property type="match status" value="1"/>
</dbReference>
<keyword evidence="5" id="KW-0963">Cytoplasm</keyword>
<dbReference type="PANTHER" id="PTHR35798:SF1">
    <property type="entry name" value="CELL DIVISION PROTEIN SEPF"/>
    <property type="match status" value="1"/>
</dbReference>
<dbReference type="InterPro" id="IPR023052">
    <property type="entry name" value="Cell_div_SepF"/>
</dbReference>
<dbReference type="OrthoDB" id="9815206at2"/>
<keyword evidence="3 5" id="KW-0131">Cell cycle</keyword>
<keyword evidence="8" id="KW-1185">Reference proteome</keyword>